<feature type="region of interest" description="Disordered" evidence="1">
    <location>
        <begin position="273"/>
        <end position="328"/>
    </location>
</feature>
<evidence type="ECO:0000313" key="3">
    <source>
        <dbReference type="Proteomes" id="UP000297972"/>
    </source>
</evidence>
<keyword evidence="3" id="KW-1185">Reference proteome</keyword>
<dbReference type="AlphaFoldDB" id="A0A4Z1CAX0"/>
<accession>A0A4Z1CAX0</accession>
<feature type="compositionally biased region" description="Basic and acidic residues" evidence="1">
    <location>
        <begin position="283"/>
        <end position="298"/>
    </location>
</feature>
<evidence type="ECO:0008006" key="4">
    <source>
        <dbReference type="Google" id="ProtNLM"/>
    </source>
</evidence>
<reference evidence="2 3" key="1">
    <citation type="submission" date="2019-03" db="EMBL/GenBank/DDBJ databases">
        <authorList>
            <person name="Li J."/>
        </authorList>
    </citation>
    <scope>NUCLEOTIDE SEQUENCE [LARGE SCALE GENOMIC DNA]</scope>
    <source>
        <strain evidence="2 3">3058</strain>
    </source>
</reference>
<feature type="region of interest" description="Disordered" evidence="1">
    <location>
        <begin position="1"/>
        <end position="27"/>
    </location>
</feature>
<feature type="compositionally biased region" description="Basic and acidic residues" evidence="1">
    <location>
        <begin position="1"/>
        <end position="23"/>
    </location>
</feature>
<proteinExistence type="predicted"/>
<name>A0A4Z1CAX0_9RHOB</name>
<dbReference type="Proteomes" id="UP000297972">
    <property type="component" value="Unassembled WGS sequence"/>
</dbReference>
<protein>
    <recommendedName>
        <fullName evidence="4">DUF3618 domain-containing protein</fullName>
    </recommendedName>
</protein>
<organism evidence="2 3">
    <name type="scientific">Paracoccus liaowanqingii</name>
    <dbReference type="NCBI Taxonomy" id="2560053"/>
    <lineage>
        <taxon>Bacteria</taxon>
        <taxon>Pseudomonadati</taxon>
        <taxon>Pseudomonadota</taxon>
        <taxon>Alphaproteobacteria</taxon>
        <taxon>Rhodobacterales</taxon>
        <taxon>Paracoccaceae</taxon>
        <taxon>Paracoccus</taxon>
    </lineage>
</organism>
<dbReference type="EMBL" id="SRPG01000078">
    <property type="protein sequence ID" value="TGN61590.1"/>
    <property type="molecule type" value="Genomic_DNA"/>
</dbReference>
<dbReference type="RefSeq" id="WP_135817472.1">
    <property type="nucleotide sequence ID" value="NZ_SRPG01000078.1"/>
</dbReference>
<sequence length="328" mass="33485">MKEHTGQSKSLDDLERDAERDRSALASSVAELQGRLGGGGGGLSGFVSDRARGYVEERRSAVVEGAWRRMEDHPLQTVAMAAVVAYPVVRIVTKIPAPILLLGAGVALTGRGGSGQFNAGQSEEREKSRTMIAPGAVEATPVPKNELTELKVSAPVGAHTSVGAPNRSSSGIEASAGQARSDTLHRVRDGATEAGRAGGETVVAAIRRNPAIAGGVSLAIGAALAAILPRTRAEGRTFGEAAKDVRDRARSLSAEGVEAGRQAVEAAIAAAADEGEEQGLTGKDARNTIREGADKAGEAIHSAADNAKDAIEGATGRASDGKSESKSS</sequence>
<feature type="region of interest" description="Disordered" evidence="1">
    <location>
        <begin position="158"/>
        <end position="183"/>
    </location>
</feature>
<evidence type="ECO:0000256" key="1">
    <source>
        <dbReference type="SAM" id="MobiDB-lite"/>
    </source>
</evidence>
<evidence type="ECO:0000313" key="2">
    <source>
        <dbReference type="EMBL" id="TGN61590.1"/>
    </source>
</evidence>
<gene>
    <name evidence="2" type="ORF">E4L95_09835</name>
</gene>
<feature type="compositionally biased region" description="Basic and acidic residues" evidence="1">
    <location>
        <begin position="319"/>
        <end position="328"/>
    </location>
</feature>
<comment type="caution">
    <text evidence="2">The sequence shown here is derived from an EMBL/GenBank/DDBJ whole genome shotgun (WGS) entry which is preliminary data.</text>
</comment>